<dbReference type="OrthoDB" id="988147at2759"/>
<dbReference type="InterPro" id="IPR036388">
    <property type="entry name" value="WH-like_DNA-bd_sf"/>
</dbReference>
<dbReference type="EMBL" id="JAHUZN010000011">
    <property type="protein sequence ID" value="KAG8479463.1"/>
    <property type="molecule type" value="Genomic_DNA"/>
</dbReference>
<dbReference type="GO" id="GO:0098542">
    <property type="term" value="P:defense response to other organism"/>
    <property type="evidence" value="ECO:0007669"/>
    <property type="project" value="TreeGrafter"/>
</dbReference>
<keyword evidence="1" id="KW-0677">Repeat</keyword>
<dbReference type="PANTHER" id="PTHR23155:SF1185">
    <property type="entry name" value="DISEASE RESISTANCE RPP8-LIKE PROTEIN 3-RELATED"/>
    <property type="match status" value="1"/>
</dbReference>
<organism evidence="4 5">
    <name type="scientific">Gossypium anomalum</name>
    <dbReference type="NCBI Taxonomy" id="47600"/>
    <lineage>
        <taxon>Eukaryota</taxon>
        <taxon>Viridiplantae</taxon>
        <taxon>Streptophyta</taxon>
        <taxon>Embryophyta</taxon>
        <taxon>Tracheophyta</taxon>
        <taxon>Spermatophyta</taxon>
        <taxon>Magnoliopsida</taxon>
        <taxon>eudicotyledons</taxon>
        <taxon>Gunneridae</taxon>
        <taxon>Pentapetalae</taxon>
        <taxon>rosids</taxon>
        <taxon>malvids</taxon>
        <taxon>Malvales</taxon>
        <taxon>Malvaceae</taxon>
        <taxon>Malvoideae</taxon>
        <taxon>Gossypium</taxon>
    </lineage>
</organism>
<dbReference type="PANTHER" id="PTHR23155">
    <property type="entry name" value="DISEASE RESISTANCE PROTEIN RP"/>
    <property type="match status" value="1"/>
</dbReference>
<evidence type="ECO:0000259" key="3">
    <source>
        <dbReference type="Pfam" id="PF23559"/>
    </source>
</evidence>
<accession>A0A8J5Y1I5</accession>
<dbReference type="Gene3D" id="1.10.10.10">
    <property type="entry name" value="Winged helix-like DNA-binding domain superfamily/Winged helix DNA-binding domain"/>
    <property type="match status" value="1"/>
</dbReference>
<feature type="domain" description="Disease resistance protein winged helix" evidence="3">
    <location>
        <begin position="80"/>
        <end position="155"/>
    </location>
</feature>
<dbReference type="FunFam" id="1.10.10.10:FF:000322">
    <property type="entry name" value="Probable disease resistance protein At1g63360"/>
    <property type="match status" value="1"/>
</dbReference>
<dbReference type="InterPro" id="IPR058922">
    <property type="entry name" value="WHD_DRP"/>
</dbReference>
<gene>
    <name evidence="4" type="ORF">CXB51_029917</name>
</gene>
<dbReference type="Proteomes" id="UP000701853">
    <property type="component" value="Chromosome 11"/>
</dbReference>
<dbReference type="Gene3D" id="1.10.8.430">
    <property type="entry name" value="Helical domain of apoptotic protease-activating factors"/>
    <property type="match status" value="1"/>
</dbReference>
<keyword evidence="5" id="KW-1185">Reference proteome</keyword>
<keyword evidence="2" id="KW-0611">Plant defense</keyword>
<evidence type="ECO:0000256" key="2">
    <source>
        <dbReference type="ARBA" id="ARBA00022821"/>
    </source>
</evidence>
<dbReference type="Pfam" id="PF23559">
    <property type="entry name" value="WHD_DRP"/>
    <property type="match status" value="1"/>
</dbReference>
<proteinExistence type="predicted"/>
<name>A0A8J5Y1I5_9ROSI</name>
<sequence length="176" mass="19785">MEELGKDMVKRCAGLPLAIIVLGGILATKNNSLLEWQKVSANVKLYLKSGKAQGPEDVLALSYDDLPPYLRPCFLYISHFPEDYEILADRLIQLWVAEGIVSLKQEEGDEGQIAEDVAEGYLLELVERCMIQVRERDIATLKMSSFQMHDLMRDVCLSKAKQDVETIFLKTGSTGF</sequence>
<evidence type="ECO:0000256" key="1">
    <source>
        <dbReference type="ARBA" id="ARBA00022737"/>
    </source>
</evidence>
<dbReference type="AlphaFoldDB" id="A0A8J5Y1I5"/>
<dbReference type="InterPro" id="IPR044974">
    <property type="entry name" value="Disease_R_plants"/>
</dbReference>
<reference evidence="4 5" key="1">
    <citation type="journal article" date="2021" name="bioRxiv">
        <title>The Gossypium anomalum genome as a resource for cotton improvement and evolutionary analysis of hybrid incompatibility.</title>
        <authorList>
            <person name="Grover C.E."/>
            <person name="Yuan D."/>
            <person name="Arick M.A."/>
            <person name="Miller E.R."/>
            <person name="Hu G."/>
            <person name="Peterson D.G."/>
            <person name="Wendel J.F."/>
            <person name="Udall J.A."/>
        </authorList>
    </citation>
    <scope>NUCLEOTIDE SEQUENCE [LARGE SCALE GENOMIC DNA]</scope>
    <source>
        <strain evidence="4">JFW-Udall</strain>
        <tissue evidence="4">Leaf</tissue>
    </source>
</reference>
<evidence type="ECO:0000313" key="4">
    <source>
        <dbReference type="EMBL" id="KAG8479463.1"/>
    </source>
</evidence>
<dbReference type="InterPro" id="IPR042197">
    <property type="entry name" value="Apaf_helical"/>
</dbReference>
<evidence type="ECO:0000313" key="5">
    <source>
        <dbReference type="Proteomes" id="UP000701853"/>
    </source>
</evidence>
<comment type="caution">
    <text evidence="4">The sequence shown here is derived from an EMBL/GenBank/DDBJ whole genome shotgun (WGS) entry which is preliminary data.</text>
</comment>
<dbReference type="GO" id="GO:0043531">
    <property type="term" value="F:ADP binding"/>
    <property type="evidence" value="ECO:0007669"/>
    <property type="project" value="InterPro"/>
</dbReference>
<protein>
    <recommendedName>
        <fullName evidence="3">Disease resistance protein winged helix domain-containing protein</fullName>
    </recommendedName>
</protein>
<dbReference type="InterPro" id="IPR027417">
    <property type="entry name" value="P-loop_NTPase"/>
</dbReference>
<dbReference type="SUPFAM" id="SSF52540">
    <property type="entry name" value="P-loop containing nucleoside triphosphate hydrolases"/>
    <property type="match status" value="1"/>
</dbReference>